<dbReference type="GO" id="GO:0005634">
    <property type="term" value="C:nucleus"/>
    <property type="evidence" value="ECO:0007669"/>
    <property type="project" value="TreeGrafter"/>
</dbReference>
<dbReference type="AlphaFoldDB" id="A0A7N0UP54"/>
<dbReference type="Proteomes" id="UP000594263">
    <property type="component" value="Unplaced"/>
</dbReference>
<reference evidence="2" key="1">
    <citation type="submission" date="2021-01" db="UniProtKB">
        <authorList>
            <consortium name="EnsemblPlants"/>
        </authorList>
    </citation>
    <scope>IDENTIFICATION</scope>
</reference>
<dbReference type="Gramene" id="Kaladp0078s0031.1.v1.1">
    <property type="protein sequence ID" value="Kaladp0078s0031.1.v1.1"/>
    <property type="gene ID" value="Kaladp0078s0031.v1.1"/>
</dbReference>
<dbReference type="GO" id="GO:0009330">
    <property type="term" value="C:DNA topoisomerase type II (double strand cut, ATP-hydrolyzing) complex"/>
    <property type="evidence" value="ECO:0007669"/>
    <property type="project" value="InterPro"/>
</dbReference>
<dbReference type="InterPro" id="IPR033246">
    <property type="entry name" value="BIN4"/>
</dbReference>
<evidence type="ECO:0000313" key="2">
    <source>
        <dbReference type="EnsemblPlants" id="Kaladp0078s0031.1.v1.1"/>
    </source>
</evidence>
<evidence type="ECO:0000256" key="1">
    <source>
        <dbReference type="SAM" id="MobiDB-lite"/>
    </source>
</evidence>
<dbReference type="GO" id="GO:0051276">
    <property type="term" value="P:chromosome organization"/>
    <property type="evidence" value="ECO:0007669"/>
    <property type="project" value="TreeGrafter"/>
</dbReference>
<dbReference type="PANTHER" id="PTHR34810">
    <property type="entry name" value="DNA-BINDING PROTEIN BIN4"/>
    <property type="match status" value="1"/>
</dbReference>
<evidence type="ECO:0000313" key="3">
    <source>
        <dbReference type="Proteomes" id="UP000594263"/>
    </source>
</evidence>
<accession>A0A7N0UP54</accession>
<protein>
    <recommendedName>
        <fullName evidence="4">DNA-binding protein BIN4</fullName>
    </recommendedName>
</protein>
<dbReference type="GO" id="GO:0003690">
    <property type="term" value="F:double-stranded DNA binding"/>
    <property type="evidence" value="ECO:0007669"/>
    <property type="project" value="InterPro"/>
</dbReference>
<dbReference type="GO" id="GO:0042023">
    <property type="term" value="P:DNA endoreduplication"/>
    <property type="evidence" value="ECO:0007669"/>
    <property type="project" value="InterPro"/>
</dbReference>
<dbReference type="EnsemblPlants" id="Kaladp0078s0031.1.v1.1">
    <property type="protein sequence ID" value="Kaladp0078s0031.1.v1.1"/>
    <property type="gene ID" value="Kaladp0078s0031.v1.1"/>
</dbReference>
<feature type="region of interest" description="Disordered" evidence="1">
    <location>
        <begin position="1"/>
        <end position="178"/>
    </location>
</feature>
<proteinExistence type="predicted"/>
<organism evidence="2 3">
    <name type="scientific">Kalanchoe fedtschenkoi</name>
    <name type="common">Lavender scallops</name>
    <name type="synonym">South American air plant</name>
    <dbReference type="NCBI Taxonomy" id="63787"/>
    <lineage>
        <taxon>Eukaryota</taxon>
        <taxon>Viridiplantae</taxon>
        <taxon>Streptophyta</taxon>
        <taxon>Embryophyta</taxon>
        <taxon>Tracheophyta</taxon>
        <taxon>Spermatophyta</taxon>
        <taxon>Magnoliopsida</taxon>
        <taxon>eudicotyledons</taxon>
        <taxon>Gunneridae</taxon>
        <taxon>Pentapetalae</taxon>
        <taxon>Saxifragales</taxon>
        <taxon>Crassulaceae</taxon>
        <taxon>Kalanchoe</taxon>
    </lineage>
</organism>
<keyword evidence="3" id="KW-1185">Reference proteome</keyword>
<name>A0A7N0UP54_KALFE</name>
<feature type="compositionally biased region" description="Basic and acidic residues" evidence="1">
    <location>
        <begin position="153"/>
        <end position="162"/>
    </location>
</feature>
<feature type="region of interest" description="Disordered" evidence="1">
    <location>
        <begin position="319"/>
        <end position="374"/>
    </location>
</feature>
<dbReference type="PANTHER" id="PTHR34810:SF1">
    <property type="entry name" value="DNA-BINDING PROTEIN BIN4"/>
    <property type="match status" value="1"/>
</dbReference>
<evidence type="ECO:0008006" key="4">
    <source>
        <dbReference type="Google" id="ProtNLM"/>
    </source>
</evidence>
<sequence length="374" mass="41100">MTSSREDSPDWLRSFQPPDHSVVTLSSDSESSHRGQSPSEEDLPDLKKTVKGDFSLSPEQGKRDAAQTSNKGLSQQHSKPLPTIDLTRTRTVSSDSESFTPSSPETEDSSFDGDLSSPKTTRKEKDIFPVSKNEGSVPKDVQSKKSTKNSPLKRLEAGKLSKEDEEPITNMKGEDPSIPVDVEMLTEPLQVCSTTMPLVLPDKVHRTKVLVECEGDSIDMSGDMGAVGRAMISDAPFGHEMCLDLKGTMYKTTVVPSRTFCVVNFGQSEAKIEAIMNDFIQLKPQSNVFHAETMVEGTLDGFSFDSEDEAERVQKLTTTENDEDYDAKQVNGKRKGKAEKNLGKAQKKGRTAGGKPQKKVRKKPQAAKKAKNKK</sequence>
<feature type="compositionally biased region" description="Polar residues" evidence="1">
    <location>
        <begin position="66"/>
        <end position="78"/>
    </location>
</feature>
<feature type="compositionally biased region" description="Basic and acidic residues" evidence="1">
    <location>
        <begin position="1"/>
        <end position="10"/>
    </location>
</feature>
<feature type="compositionally biased region" description="Low complexity" evidence="1">
    <location>
        <begin position="93"/>
        <end position="104"/>
    </location>
</feature>
<feature type="compositionally biased region" description="Basic residues" evidence="1">
    <location>
        <begin position="345"/>
        <end position="374"/>
    </location>
</feature>